<dbReference type="GO" id="GO:0005576">
    <property type="term" value="C:extracellular region"/>
    <property type="evidence" value="ECO:0007669"/>
    <property type="project" value="UniProtKB-SubCell"/>
</dbReference>
<protein>
    <recommendedName>
        <fullName evidence="9">Apolipoprotein M</fullName>
    </recommendedName>
</protein>
<keyword evidence="3 6" id="KW-0732">Signal</keyword>
<dbReference type="EMBL" id="JAUPFM010000021">
    <property type="protein sequence ID" value="KAK2816893.1"/>
    <property type="molecule type" value="Genomic_DNA"/>
</dbReference>
<dbReference type="AlphaFoldDB" id="A0AA88IQA3"/>
<evidence type="ECO:0000256" key="6">
    <source>
        <dbReference type="SAM" id="SignalP"/>
    </source>
</evidence>
<feature type="region of interest" description="Disordered" evidence="5">
    <location>
        <begin position="128"/>
        <end position="160"/>
    </location>
</feature>
<evidence type="ECO:0000313" key="7">
    <source>
        <dbReference type="EMBL" id="KAK2816893.1"/>
    </source>
</evidence>
<name>A0AA88IQA3_CHASR</name>
<evidence type="ECO:0000256" key="4">
    <source>
        <dbReference type="ARBA" id="ARBA00023180"/>
    </source>
</evidence>
<comment type="caution">
    <text evidence="7">The sequence shown here is derived from an EMBL/GenBank/DDBJ whole genome shotgun (WGS) entry which is preliminary data.</text>
</comment>
<feature type="chain" id="PRO_5041641448" description="Apolipoprotein M" evidence="6">
    <location>
        <begin position="20"/>
        <end position="160"/>
    </location>
</feature>
<dbReference type="Gene3D" id="2.40.128.20">
    <property type="match status" value="1"/>
</dbReference>
<evidence type="ECO:0008006" key="9">
    <source>
        <dbReference type="Google" id="ProtNLM"/>
    </source>
</evidence>
<evidence type="ECO:0000256" key="2">
    <source>
        <dbReference type="ARBA" id="ARBA00022525"/>
    </source>
</evidence>
<evidence type="ECO:0000313" key="8">
    <source>
        <dbReference type="Proteomes" id="UP001187415"/>
    </source>
</evidence>
<keyword evidence="8" id="KW-1185">Reference proteome</keyword>
<reference evidence="7" key="1">
    <citation type="submission" date="2023-07" db="EMBL/GenBank/DDBJ databases">
        <title>Chromosome-level Genome Assembly of Striped Snakehead (Channa striata).</title>
        <authorList>
            <person name="Liu H."/>
        </authorList>
    </citation>
    <scope>NUCLEOTIDE SEQUENCE</scope>
    <source>
        <strain evidence="7">Gz</strain>
        <tissue evidence="7">Muscle</tissue>
    </source>
</reference>
<evidence type="ECO:0000256" key="3">
    <source>
        <dbReference type="ARBA" id="ARBA00022729"/>
    </source>
</evidence>
<evidence type="ECO:0000256" key="5">
    <source>
        <dbReference type="SAM" id="MobiDB-lite"/>
    </source>
</evidence>
<comment type="subcellular location">
    <subcellularLocation>
        <location evidence="1">Secreted</location>
    </subcellularLocation>
</comment>
<keyword evidence="2" id="KW-0964">Secreted</keyword>
<sequence length="160" mass="18099">MSFAACAVALLGLVCVSRSAPLPCEELVRPLHEVDFQHFEGNIRLDNKCLYTSYNISLEGSSFTYDGTDKNNVSSRFVRPPCQDCMVMHIQLKSKGQQHFYLFSRRRQLEQEEMEEFSAQVQCLHMPPPAVLDPTKELCPDETADGPTAGPEEKTEEQKN</sequence>
<dbReference type="PANTHER" id="PTHR11967">
    <property type="entry name" value="ALPHA-1-ACID GLYCOPROTEIN"/>
    <property type="match status" value="1"/>
</dbReference>
<feature type="compositionally biased region" description="Basic and acidic residues" evidence="5">
    <location>
        <begin position="151"/>
        <end position="160"/>
    </location>
</feature>
<feature type="signal peptide" evidence="6">
    <location>
        <begin position="1"/>
        <end position="19"/>
    </location>
</feature>
<dbReference type="PANTHER" id="PTHR11967:SF2">
    <property type="entry name" value="ALPHA-1-ACID GLYCOPROTEIN 1"/>
    <property type="match status" value="1"/>
</dbReference>
<accession>A0AA88IQA3</accession>
<evidence type="ECO:0000256" key="1">
    <source>
        <dbReference type="ARBA" id="ARBA00004613"/>
    </source>
</evidence>
<dbReference type="Proteomes" id="UP001187415">
    <property type="component" value="Unassembled WGS sequence"/>
</dbReference>
<dbReference type="InterPro" id="IPR012674">
    <property type="entry name" value="Calycin"/>
</dbReference>
<dbReference type="SUPFAM" id="SSF50814">
    <property type="entry name" value="Lipocalins"/>
    <property type="match status" value="1"/>
</dbReference>
<proteinExistence type="predicted"/>
<gene>
    <name evidence="7" type="ORF">Q5P01_025084</name>
</gene>
<keyword evidence="4" id="KW-0325">Glycoprotein</keyword>
<organism evidence="7 8">
    <name type="scientific">Channa striata</name>
    <name type="common">Snakehead murrel</name>
    <name type="synonym">Ophicephalus striatus</name>
    <dbReference type="NCBI Taxonomy" id="64152"/>
    <lineage>
        <taxon>Eukaryota</taxon>
        <taxon>Metazoa</taxon>
        <taxon>Chordata</taxon>
        <taxon>Craniata</taxon>
        <taxon>Vertebrata</taxon>
        <taxon>Euteleostomi</taxon>
        <taxon>Actinopterygii</taxon>
        <taxon>Neopterygii</taxon>
        <taxon>Teleostei</taxon>
        <taxon>Neoteleostei</taxon>
        <taxon>Acanthomorphata</taxon>
        <taxon>Anabantaria</taxon>
        <taxon>Anabantiformes</taxon>
        <taxon>Channoidei</taxon>
        <taxon>Channidae</taxon>
        <taxon>Channa</taxon>
    </lineage>
</organism>